<dbReference type="GO" id="GO:0004386">
    <property type="term" value="F:helicase activity"/>
    <property type="evidence" value="ECO:0007669"/>
    <property type="project" value="UniProtKB-KW"/>
</dbReference>
<evidence type="ECO:0000313" key="8">
    <source>
        <dbReference type="Proteomes" id="UP000479710"/>
    </source>
</evidence>
<keyword evidence="4" id="KW-0067">ATP-binding</keyword>
<evidence type="ECO:0000256" key="5">
    <source>
        <dbReference type="SAM" id="MobiDB-lite"/>
    </source>
</evidence>
<dbReference type="EMBL" id="SPHZ02000005">
    <property type="protein sequence ID" value="KAF0919109.1"/>
    <property type="molecule type" value="Genomic_DNA"/>
</dbReference>
<evidence type="ECO:0000313" key="7">
    <source>
        <dbReference type="EMBL" id="KAF0919109.1"/>
    </source>
</evidence>
<dbReference type="GO" id="GO:0016787">
    <property type="term" value="F:hydrolase activity"/>
    <property type="evidence" value="ECO:0007669"/>
    <property type="project" value="UniProtKB-KW"/>
</dbReference>
<dbReference type="AlphaFoldDB" id="A0A6G1E2W2"/>
<gene>
    <name evidence="7" type="ORF">E2562_028394</name>
</gene>
<keyword evidence="1" id="KW-0547">Nucleotide-binding</keyword>
<sequence length="245" mass="27400">MGGRKGEAMQHLAWPPGLGLAPAGVGEGGAGPTTVDEASMERSKSFVKALQAEGKGADKKNLTDQRDLFQRILNFVKCPEESVKISGKRDVLRVSSWSELIQENGLLHDVFDIKTDTAETLSSTDKADKLLAPEFQPFVEQLIHFLPANRQLLMLSATFPVTIKDFKEKYLPWPYVINLMDELTLKGITQYYAFVEKESSLSEYTFLKDLFTRGIDIQAVNVVINFDFPKTSETYLHRPRVAANA</sequence>
<dbReference type="Proteomes" id="UP000479710">
    <property type="component" value="Unassembled WGS sequence"/>
</dbReference>
<keyword evidence="3" id="KW-0347">Helicase</keyword>
<proteinExistence type="predicted"/>
<dbReference type="InterPro" id="IPR001650">
    <property type="entry name" value="Helicase_C-like"/>
</dbReference>
<accession>A0A6G1E2W2</accession>
<feature type="region of interest" description="Disordered" evidence="5">
    <location>
        <begin position="19"/>
        <end position="42"/>
    </location>
</feature>
<keyword evidence="8" id="KW-1185">Reference proteome</keyword>
<dbReference type="PANTHER" id="PTHR47960">
    <property type="entry name" value="DEAD-BOX ATP-DEPENDENT RNA HELICASE 50"/>
    <property type="match status" value="1"/>
</dbReference>
<reference evidence="7 8" key="1">
    <citation type="submission" date="2019-11" db="EMBL/GenBank/DDBJ databases">
        <title>Whole genome sequence of Oryza granulata.</title>
        <authorList>
            <person name="Li W."/>
        </authorList>
    </citation>
    <scope>NUCLEOTIDE SEQUENCE [LARGE SCALE GENOMIC DNA]</scope>
    <source>
        <strain evidence="8">cv. Menghai</strain>
        <tissue evidence="7">Leaf</tissue>
    </source>
</reference>
<evidence type="ECO:0000256" key="3">
    <source>
        <dbReference type="ARBA" id="ARBA00022806"/>
    </source>
</evidence>
<dbReference type="Gene3D" id="3.40.50.300">
    <property type="entry name" value="P-loop containing nucleotide triphosphate hydrolases"/>
    <property type="match status" value="2"/>
</dbReference>
<evidence type="ECO:0000256" key="1">
    <source>
        <dbReference type="ARBA" id="ARBA00022741"/>
    </source>
</evidence>
<evidence type="ECO:0000256" key="2">
    <source>
        <dbReference type="ARBA" id="ARBA00022801"/>
    </source>
</evidence>
<evidence type="ECO:0000256" key="4">
    <source>
        <dbReference type="ARBA" id="ARBA00022840"/>
    </source>
</evidence>
<feature type="domain" description="Helicase C-terminal" evidence="6">
    <location>
        <begin position="209"/>
        <end position="238"/>
    </location>
</feature>
<dbReference type="InterPro" id="IPR027417">
    <property type="entry name" value="P-loop_NTPase"/>
</dbReference>
<dbReference type="GO" id="GO:0005524">
    <property type="term" value="F:ATP binding"/>
    <property type="evidence" value="ECO:0007669"/>
    <property type="project" value="UniProtKB-KW"/>
</dbReference>
<comment type="caution">
    <text evidence="7">The sequence shown here is derived from an EMBL/GenBank/DDBJ whole genome shotgun (WGS) entry which is preliminary data.</text>
</comment>
<protein>
    <recommendedName>
        <fullName evidence="6">Helicase C-terminal domain-containing protein</fullName>
    </recommendedName>
</protein>
<organism evidence="7 8">
    <name type="scientific">Oryza meyeriana var. granulata</name>
    <dbReference type="NCBI Taxonomy" id="110450"/>
    <lineage>
        <taxon>Eukaryota</taxon>
        <taxon>Viridiplantae</taxon>
        <taxon>Streptophyta</taxon>
        <taxon>Embryophyta</taxon>
        <taxon>Tracheophyta</taxon>
        <taxon>Spermatophyta</taxon>
        <taxon>Magnoliopsida</taxon>
        <taxon>Liliopsida</taxon>
        <taxon>Poales</taxon>
        <taxon>Poaceae</taxon>
        <taxon>BOP clade</taxon>
        <taxon>Oryzoideae</taxon>
        <taxon>Oryzeae</taxon>
        <taxon>Oryzinae</taxon>
        <taxon>Oryza</taxon>
        <taxon>Oryza meyeriana</taxon>
    </lineage>
</organism>
<dbReference type="Pfam" id="PF00271">
    <property type="entry name" value="Helicase_C"/>
    <property type="match status" value="1"/>
</dbReference>
<evidence type="ECO:0000259" key="6">
    <source>
        <dbReference type="Pfam" id="PF00271"/>
    </source>
</evidence>
<name>A0A6G1E2W2_9ORYZ</name>
<keyword evidence="2" id="KW-0378">Hydrolase</keyword>
<dbReference type="SUPFAM" id="SSF52540">
    <property type="entry name" value="P-loop containing nucleoside triphosphate hydrolases"/>
    <property type="match status" value="1"/>
</dbReference>
<dbReference type="OrthoDB" id="10265785at2759"/>